<feature type="region of interest" description="Disordered" evidence="1">
    <location>
        <begin position="1"/>
        <end position="29"/>
    </location>
</feature>
<dbReference type="Proteomes" id="UP000249458">
    <property type="component" value="Unassembled WGS sequence"/>
</dbReference>
<accession>A0A364LGW9</accession>
<dbReference type="AlphaFoldDB" id="A0A364LGW9"/>
<proteinExistence type="predicted"/>
<evidence type="ECO:0000313" key="2">
    <source>
        <dbReference type="EMBL" id="RAP35422.1"/>
    </source>
</evidence>
<name>A0A364LGW9_9GAMM</name>
<reference evidence="2 3" key="1">
    <citation type="submission" date="2017-02" db="EMBL/GenBank/DDBJ databases">
        <title>Legionella quilivanii strain from human: case report and whole genome sequencing analysis.</title>
        <authorList>
            <person name="Lalancette C."/>
            <person name="Leduc J.-M."/>
            <person name="Levesque S."/>
            <person name="Fournier E."/>
            <person name="Saoud J."/>
            <person name="Faucher S.P."/>
            <person name="Bernard K."/>
            <person name="Martineau C."/>
            <person name="Longtin J."/>
        </authorList>
    </citation>
    <scope>NUCLEOTIDE SEQUENCE [LARGE SCALE GENOMIC DNA]</scope>
    <source>
        <strain evidence="2 3">ID143958</strain>
    </source>
</reference>
<comment type="caution">
    <text evidence="2">The sequence shown here is derived from an EMBL/GenBank/DDBJ whole genome shotgun (WGS) entry which is preliminary data.</text>
</comment>
<evidence type="ECO:0000256" key="1">
    <source>
        <dbReference type="SAM" id="MobiDB-lite"/>
    </source>
</evidence>
<feature type="compositionally biased region" description="Polar residues" evidence="1">
    <location>
        <begin position="1"/>
        <end position="12"/>
    </location>
</feature>
<organism evidence="2 3">
    <name type="scientific">Legionella quinlivanii</name>
    <dbReference type="NCBI Taxonomy" id="45073"/>
    <lineage>
        <taxon>Bacteria</taxon>
        <taxon>Pseudomonadati</taxon>
        <taxon>Pseudomonadota</taxon>
        <taxon>Gammaproteobacteria</taxon>
        <taxon>Legionellales</taxon>
        <taxon>Legionellaceae</taxon>
        <taxon>Legionella</taxon>
    </lineage>
</organism>
<gene>
    <name evidence="2" type="ORF">B1207_12005</name>
</gene>
<protein>
    <submittedName>
        <fullName evidence="2">Uncharacterized protein</fullName>
    </submittedName>
</protein>
<evidence type="ECO:0000313" key="3">
    <source>
        <dbReference type="Proteomes" id="UP000249458"/>
    </source>
</evidence>
<sequence>MKAKEPQSSQKDNFYRKRNQNFTGKGTHIRLSNLKTNSLTETKTQHQLKPDYSFHSFSKLCQHRNRFAQLSI</sequence>
<dbReference type="EMBL" id="MVJN01000009">
    <property type="protein sequence ID" value="RAP35422.1"/>
    <property type="molecule type" value="Genomic_DNA"/>
</dbReference>